<sequence>MEPQGSGVPLPIAALSLSALAPTGVSFQRSARPTKAVAPSPAIGVRDGPRSHPIDAKLASFDVASSGTERAGHSHQAHRQADALKRLVFAIPGALNRLISGPASQTPFAGPARLSDVRVFPSTIPRRAARGGGALPAGGAGRKAAVMWFRNDLRLHDNPSLDRACREGTSVLPVYVFDPRDYGKAPNGFGRTGPARAQFILDAVSDLRSRLRAAGSELLVRVGRPEEVVPELAARVGAGAVYCQAEATEEEAQIEGRVRAALERDGCQLRAAWGGTLYHLDDLPFKLSTMPTSYAEFRARVAGLSVRPLVASEQGIKGLPQDTEGLEAGELPSLKQLIGASTLPQPAGKAAVAVGFGAPPLSAAVAAQAIRGGETEALRHLQAFMTELKASLAKQQPQRGAGRQATTPGPAAAAPGGSPSSSSSSSPSSSSSFSCKISPWLALGCLSPRRMYLEMKQQLGGQEPLRLPAAPPVQQQQQQRAAGSAAAAAGAGPANWLVFELLWRDFFSAHPAARFVSQKYVSMPRPATTTAAAAAVAAPRVARSATVAPAYAEPAYALAAA</sequence>
<feature type="region of interest" description="Disordered" evidence="2">
    <location>
        <begin position="392"/>
        <end position="435"/>
    </location>
</feature>
<feature type="compositionally biased region" description="Low complexity" evidence="2">
    <location>
        <begin position="472"/>
        <end position="486"/>
    </location>
</feature>
<dbReference type="GO" id="GO:0000719">
    <property type="term" value="P:photoreactive repair"/>
    <property type="evidence" value="ECO:0007669"/>
    <property type="project" value="TreeGrafter"/>
</dbReference>
<dbReference type="EMBL" id="BRXU01000013">
    <property type="protein sequence ID" value="GLC55466.1"/>
    <property type="molecule type" value="Genomic_DNA"/>
</dbReference>
<dbReference type="PROSITE" id="PS51645">
    <property type="entry name" value="PHR_CRY_ALPHA_BETA"/>
    <property type="match status" value="1"/>
</dbReference>
<dbReference type="InterPro" id="IPR014729">
    <property type="entry name" value="Rossmann-like_a/b/a_fold"/>
</dbReference>
<dbReference type="AlphaFoldDB" id="A0A9W6BNF0"/>
<evidence type="ECO:0000256" key="1">
    <source>
        <dbReference type="ARBA" id="ARBA00005862"/>
    </source>
</evidence>
<dbReference type="SUPFAM" id="SSF48173">
    <property type="entry name" value="Cryptochrome/photolyase FAD-binding domain"/>
    <property type="match status" value="1"/>
</dbReference>
<gene>
    <name evidence="4" type="primary">PLEST007145</name>
    <name evidence="4" type="ORF">PLESTB_000990200</name>
</gene>
<evidence type="ECO:0000313" key="4">
    <source>
        <dbReference type="EMBL" id="GLC55466.1"/>
    </source>
</evidence>
<feature type="region of interest" description="Disordered" evidence="2">
    <location>
        <begin position="464"/>
        <end position="486"/>
    </location>
</feature>
<keyword evidence="5" id="KW-1185">Reference proteome</keyword>
<dbReference type="GO" id="GO:0003677">
    <property type="term" value="F:DNA binding"/>
    <property type="evidence" value="ECO:0007669"/>
    <property type="project" value="TreeGrafter"/>
</dbReference>
<name>A0A9W6BNF0_9CHLO</name>
<feature type="domain" description="Photolyase/cryptochrome alpha/beta" evidence="3">
    <location>
        <begin position="143"/>
        <end position="277"/>
    </location>
</feature>
<reference evidence="4 5" key="1">
    <citation type="journal article" date="2023" name="Commun. Biol.">
        <title>Reorganization of the ancestral sex-determining regions during the evolution of trioecy in Pleodorina starrii.</title>
        <authorList>
            <person name="Takahashi K."/>
            <person name="Suzuki S."/>
            <person name="Kawai-Toyooka H."/>
            <person name="Yamamoto K."/>
            <person name="Hamaji T."/>
            <person name="Ootsuki R."/>
            <person name="Yamaguchi H."/>
            <person name="Kawachi M."/>
            <person name="Higashiyama T."/>
            <person name="Nozaki H."/>
        </authorList>
    </citation>
    <scope>NUCLEOTIDE SEQUENCE [LARGE SCALE GENOMIC DNA]</scope>
    <source>
        <strain evidence="4 5">NIES-4479</strain>
    </source>
</reference>
<comment type="similarity">
    <text evidence="1">Belongs to the DNA photolyase class-1 family.</text>
</comment>
<dbReference type="GO" id="GO:0003904">
    <property type="term" value="F:deoxyribodipyrimidine photo-lyase activity"/>
    <property type="evidence" value="ECO:0007669"/>
    <property type="project" value="TreeGrafter"/>
</dbReference>
<proteinExistence type="inferred from homology"/>
<feature type="compositionally biased region" description="Low complexity" evidence="2">
    <location>
        <begin position="408"/>
        <end position="432"/>
    </location>
</feature>
<accession>A0A9W6BNF0</accession>
<dbReference type="Pfam" id="PF00875">
    <property type="entry name" value="DNA_photolyase"/>
    <property type="match status" value="1"/>
</dbReference>
<dbReference type="PANTHER" id="PTHR11455:SF2">
    <property type="entry name" value="BLUE-LIGHT PHOTORECEPTOR PHR2"/>
    <property type="match status" value="1"/>
</dbReference>
<evidence type="ECO:0000256" key="2">
    <source>
        <dbReference type="SAM" id="MobiDB-lite"/>
    </source>
</evidence>
<dbReference type="PANTHER" id="PTHR11455">
    <property type="entry name" value="CRYPTOCHROME"/>
    <property type="match status" value="1"/>
</dbReference>
<organism evidence="4 5">
    <name type="scientific">Pleodorina starrii</name>
    <dbReference type="NCBI Taxonomy" id="330485"/>
    <lineage>
        <taxon>Eukaryota</taxon>
        <taxon>Viridiplantae</taxon>
        <taxon>Chlorophyta</taxon>
        <taxon>core chlorophytes</taxon>
        <taxon>Chlorophyceae</taxon>
        <taxon>CS clade</taxon>
        <taxon>Chlamydomonadales</taxon>
        <taxon>Volvocaceae</taxon>
        <taxon>Pleodorina</taxon>
    </lineage>
</organism>
<dbReference type="Gene3D" id="3.40.50.620">
    <property type="entry name" value="HUPs"/>
    <property type="match status" value="1"/>
</dbReference>
<evidence type="ECO:0000313" key="5">
    <source>
        <dbReference type="Proteomes" id="UP001165080"/>
    </source>
</evidence>
<dbReference type="InterPro" id="IPR036155">
    <property type="entry name" value="Crypto/Photolyase_N_sf"/>
</dbReference>
<dbReference type="InterPro" id="IPR002081">
    <property type="entry name" value="Cryptochrome/DNA_photolyase_1"/>
</dbReference>
<dbReference type="InterPro" id="IPR036134">
    <property type="entry name" value="Crypto/Photolyase_FAD-like_sf"/>
</dbReference>
<feature type="region of interest" description="Disordered" evidence="2">
    <location>
        <begin position="30"/>
        <end position="51"/>
    </location>
</feature>
<dbReference type="Gene3D" id="1.25.40.80">
    <property type="match status" value="1"/>
</dbReference>
<dbReference type="GO" id="GO:0071949">
    <property type="term" value="F:FAD binding"/>
    <property type="evidence" value="ECO:0007669"/>
    <property type="project" value="TreeGrafter"/>
</dbReference>
<evidence type="ECO:0000259" key="3">
    <source>
        <dbReference type="PROSITE" id="PS51645"/>
    </source>
</evidence>
<protein>
    <recommendedName>
        <fullName evidence="3">Photolyase/cryptochrome alpha/beta domain-containing protein</fullName>
    </recommendedName>
</protein>
<dbReference type="Proteomes" id="UP001165080">
    <property type="component" value="Unassembled WGS sequence"/>
</dbReference>
<dbReference type="SUPFAM" id="SSF52425">
    <property type="entry name" value="Cryptochrome/photolyase, N-terminal domain"/>
    <property type="match status" value="1"/>
</dbReference>
<comment type="caution">
    <text evidence="4">The sequence shown here is derived from an EMBL/GenBank/DDBJ whole genome shotgun (WGS) entry which is preliminary data.</text>
</comment>
<dbReference type="InterPro" id="IPR006050">
    <property type="entry name" value="DNA_photolyase_N"/>
</dbReference>